<dbReference type="EMBL" id="CAMXCT020002659">
    <property type="protein sequence ID" value="CAL1152990.1"/>
    <property type="molecule type" value="Genomic_DNA"/>
</dbReference>
<evidence type="ECO:0000256" key="1">
    <source>
        <dbReference type="SAM" id="Phobius"/>
    </source>
</evidence>
<feature type="transmembrane region" description="Helical" evidence="1">
    <location>
        <begin position="124"/>
        <end position="143"/>
    </location>
</feature>
<dbReference type="AlphaFoldDB" id="A0A9P1CXS9"/>
<evidence type="ECO:0000313" key="3">
    <source>
        <dbReference type="EMBL" id="CAL4786927.1"/>
    </source>
</evidence>
<reference evidence="3 4" key="2">
    <citation type="submission" date="2024-05" db="EMBL/GenBank/DDBJ databases">
        <authorList>
            <person name="Chen Y."/>
            <person name="Shah S."/>
            <person name="Dougan E. K."/>
            <person name="Thang M."/>
            <person name="Chan C."/>
        </authorList>
    </citation>
    <scope>NUCLEOTIDE SEQUENCE [LARGE SCALE GENOMIC DNA]</scope>
</reference>
<protein>
    <submittedName>
        <fullName evidence="2">Uncharacterized protein</fullName>
    </submittedName>
</protein>
<reference evidence="2" key="1">
    <citation type="submission" date="2022-10" db="EMBL/GenBank/DDBJ databases">
        <authorList>
            <person name="Chen Y."/>
            <person name="Dougan E. K."/>
            <person name="Chan C."/>
            <person name="Rhodes N."/>
            <person name="Thang M."/>
        </authorList>
    </citation>
    <scope>NUCLEOTIDE SEQUENCE</scope>
</reference>
<keyword evidence="1" id="KW-0812">Transmembrane</keyword>
<dbReference type="EMBL" id="CAMXCT030002659">
    <property type="protein sequence ID" value="CAL4786927.1"/>
    <property type="molecule type" value="Genomic_DNA"/>
</dbReference>
<accession>A0A9P1CXS9</accession>
<dbReference type="OrthoDB" id="410154at2759"/>
<sequence>MYYDNILSLVASWTELHQAKQQRLLVPLMPAGFVWLLSYSTGAEPGFEIRISQRRAGSNLLTTKGQSVTEYAKASSTSALLSRAIARTKGSPLPLVLKAPVKAEGDGVYADGIKITQLNKFWMYYDNILLLVPLMPAGFVWFMNRVPK</sequence>
<evidence type="ECO:0000313" key="2">
    <source>
        <dbReference type="EMBL" id="CAI3999615.1"/>
    </source>
</evidence>
<dbReference type="Proteomes" id="UP001152797">
    <property type="component" value="Unassembled WGS sequence"/>
</dbReference>
<evidence type="ECO:0000313" key="4">
    <source>
        <dbReference type="Proteomes" id="UP001152797"/>
    </source>
</evidence>
<dbReference type="EMBL" id="CAMXCT010002659">
    <property type="protein sequence ID" value="CAI3999615.1"/>
    <property type="molecule type" value="Genomic_DNA"/>
</dbReference>
<keyword evidence="4" id="KW-1185">Reference proteome</keyword>
<gene>
    <name evidence="2" type="ORF">C1SCF055_LOCUS25799</name>
</gene>
<organism evidence="2">
    <name type="scientific">Cladocopium goreaui</name>
    <dbReference type="NCBI Taxonomy" id="2562237"/>
    <lineage>
        <taxon>Eukaryota</taxon>
        <taxon>Sar</taxon>
        <taxon>Alveolata</taxon>
        <taxon>Dinophyceae</taxon>
        <taxon>Suessiales</taxon>
        <taxon>Symbiodiniaceae</taxon>
        <taxon>Cladocopium</taxon>
    </lineage>
</organism>
<keyword evidence="1" id="KW-1133">Transmembrane helix</keyword>
<name>A0A9P1CXS9_9DINO</name>
<keyword evidence="1" id="KW-0472">Membrane</keyword>
<proteinExistence type="predicted"/>
<comment type="caution">
    <text evidence="2">The sequence shown here is derived from an EMBL/GenBank/DDBJ whole genome shotgun (WGS) entry which is preliminary data.</text>
</comment>